<feature type="compositionally biased region" description="Low complexity" evidence="2">
    <location>
        <begin position="432"/>
        <end position="449"/>
    </location>
</feature>
<dbReference type="EMBL" id="ML996577">
    <property type="protein sequence ID" value="KAF2755722.1"/>
    <property type="molecule type" value="Genomic_DNA"/>
</dbReference>
<dbReference type="GO" id="GO:0010181">
    <property type="term" value="F:FMN binding"/>
    <property type="evidence" value="ECO:0007669"/>
    <property type="project" value="TreeGrafter"/>
</dbReference>
<dbReference type="GO" id="GO:0071513">
    <property type="term" value="C:phosphopantothenoylcysteine decarboxylase complex"/>
    <property type="evidence" value="ECO:0007669"/>
    <property type="project" value="TreeGrafter"/>
</dbReference>
<dbReference type="InterPro" id="IPR003382">
    <property type="entry name" value="Flavoprotein"/>
</dbReference>
<sequence>MSDRCYSPGLATHRPGTQSATPNRRYLNVLIASPYPINGRWPNIHFEQGIIRPLLRQLHGVDEVNYKYYDSERAEDFTSPTGVSGQSVEAWAAELCQWANLLILLPWDSDNIARMLHGIAAENVWLTVLRSWDVTKKILLVPCMNTLMWENPITKKQLSKLKRKWNWVRVIQPILWDAKSTKLAAWEGRDEVVEGVRIARDRMVIGQDVNIMPPTRAFEPAKGKREEFPMLPPELWSMILDFTQDWELAKALGVHTTLPVPVEWRQASSEAGPQTLMQKLEWSILCGRLEDVKAVLQNVQSPRGLSRLCIKLVMRFSKTALLSYLETNHKDLFWETFGHTFLPDKASAVFGNTRLLSFWHTSPSFLVKEYTAEALDGASRNGFVHVLDWWYRSGLPLKYTEAALEQASSQGRIEVLEWWKHAAQPPDGEHLSTPSSSTTRPLSTPASGPTPTPTIRLRAQRPPAIKLKQGKSISHATQSGSLPVVRWWAESGILSPQHEDSVAKLASTHGHVHLLHYWAELRGEKMVFDHQVLVGATKMGHGEVLEWWKQSGLKVEYKTCDIEEALEDGVEGARGDAVRRWWARNGLNLGVGTSEWMRVKTLGQG</sequence>
<organism evidence="4 5">
    <name type="scientific">Pseudovirgaria hyperparasitica</name>
    <dbReference type="NCBI Taxonomy" id="470096"/>
    <lineage>
        <taxon>Eukaryota</taxon>
        <taxon>Fungi</taxon>
        <taxon>Dikarya</taxon>
        <taxon>Ascomycota</taxon>
        <taxon>Pezizomycotina</taxon>
        <taxon>Dothideomycetes</taxon>
        <taxon>Dothideomycetes incertae sedis</taxon>
        <taxon>Acrospermales</taxon>
        <taxon>Acrospermaceae</taxon>
        <taxon>Pseudovirgaria</taxon>
    </lineage>
</organism>
<dbReference type="GeneID" id="54480062"/>
<dbReference type="Gene3D" id="3.40.50.1950">
    <property type="entry name" value="Flavin prenyltransferase-like"/>
    <property type="match status" value="1"/>
</dbReference>
<evidence type="ECO:0000256" key="2">
    <source>
        <dbReference type="SAM" id="MobiDB-lite"/>
    </source>
</evidence>
<dbReference type="GO" id="GO:0015937">
    <property type="term" value="P:coenzyme A biosynthetic process"/>
    <property type="evidence" value="ECO:0007669"/>
    <property type="project" value="TreeGrafter"/>
</dbReference>
<name>A0A6A6VYK9_9PEZI</name>
<dbReference type="RefSeq" id="XP_033598173.1">
    <property type="nucleotide sequence ID" value="XM_033739008.1"/>
</dbReference>
<dbReference type="OrthoDB" id="70387at2759"/>
<feature type="domain" description="Flavoprotein" evidence="3">
    <location>
        <begin position="53"/>
        <end position="171"/>
    </location>
</feature>
<keyword evidence="5" id="KW-1185">Reference proteome</keyword>
<accession>A0A6A6VYK9</accession>
<protein>
    <recommendedName>
        <fullName evidence="3">Flavoprotein domain-containing protein</fullName>
    </recommendedName>
</protein>
<gene>
    <name evidence="4" type="ORF">EJ05DRAFT_113285</name>
</gene>
<dbReference type="Pfam" id="PF02441">
    <property type="entry name" value="Flavoprotein"/>
    <property type="match status" value="1"/>
</dbReference>
<dbReference type="PANTHER" id="PTHR14359:SF21">
    <property type="entry name" value="FLAVOPROTEIN DOMAIN-CONTAINING PROTEIN"/>
    <property type="match status" value="1"/>
</dbReference>
<dbReference type="InterPro" id="IPR036551">
    <property type="entry name" value="Flavin_trans-like"/>
</dbReference>
<dbReference type="SUPFAM" id="SSF140860">
    <property type="entry name" value="Pseudo ankyrin repeat-like"/>
    <property type="match status" value="1"/>
</dbReference>
<reference evidence="4" key="1">
    <citation type="journal article" date="2020" name="Stud. Mycol.">
        <title>101 Dothideomycetes genomes: a test case for predicting lifestyles and emergence of pathogens.</title>
        <authorList>
            <person name="Haridas S."/>
            <person name="Albert R."/>
            <person name="Binder M."/>
            <person name="Bloem J."/>
            <person name="Labutti K."/>
            <person name="Salamov A."/>
            <person name="Andreopoulos B."/>
            <person name="Baker S."/>
            <person name="Barry K."/>
            <person name="Bills G."/>
            <person name="Bluhm B."/>
            <person name="Cannon C."/>
            <person name="Castanera R."/>
            <person name="Culley D."/>
            <person name="Daum C."/>
            <person name="Ezra D."/>
            <person name="Gonzalez J."/>
            <person name="Henrissat B."/>
            <person name="Kuo A."/>
            <person name="Liang C."/>
            <person name="Lipzen A."/>
            <person name="Lutzoni F."/>
            <person name="Magnuson J."/>
            <person name="Mondo S."/>
            <person name="Nolan M."/>
            <person name="Ohm R."/>
            <person name="Pangilinan J."/>
            <person name="Park H.-J."/>
            <person name="Ramirez L."/>
            <person name="Alfaro M."/>
            <person name="Sun H."/>
            <person name="Tritt A."/>
            <person name="Yoshinaga Y."/>
            <person name="Zwiers L.-H."/>
            <person name="Turgeon B."/>
            <person name="Goodwin S."/>
            <person name="Spatafora J."/>
            <person name="Crous P."/>
            <person name="Grigoriev I."/>
        </authorList>
    </citation>
    <scope>NUCLEOTIDE SEQUENCE</scope>
    <source>
        <strain evidence="4">CBS 121739</strain>
    </source>
</reference>
<dbReference type="AlphaFoldDB" id="A0A6A6VYK9"/>
<evidence type="ECO:0000313" key="4">
    <source>
        <dbReference type="EMBL" id="KAF2755722.1"/>
    </source>
</evidence>
<evidence type="ECO:0000256" key="1">
    <source>
        <dbReference type="ARBA" id="ARBA00038350"/>
    </source>
</evidence>
<dbReference type="GO" id="GO:0004633">
    <property type="term" value="F:phosphopantothenoylcysteine decarboxylase activity"/>
    <property type="evidence" value="ECO:0007669"/>
    <property type="project" value="TreeGrafter"/>
</dbReference>
<feature type="region of interest" description="Disordered" evidence="2">
    <location>
        <begin position="424"/>
        <end position="460"/>
    </location>
</feature>
<proteinExistence type="inferred from homology"/>
<dbReference type="SUPFAM" id="SSF52507">
    <property type="entry name" value="Homo-oligomeric flavin-containing Cys decarboxylases, HFCD"/>
    <property type="match status" value="1"/>
</dbReference>
<dbReference type="Proteomes" id="UP000799437">
    <property type="component" value="Unassembled WGS sequence"/>
</dbReference>
<dbReference type="PANTHER" id="PTHR14359">
    <property type="entry name" value="HOMO-OLIGOMERIC FLAVIN CONTAINING CYS DECARBOXYLASE FAMILY"/>
    <property type="match status" value="1"/>
</dbReference>
<evidence type="ECO:0000313" key="5">
    <source>
        <dbReference type="Proteomes" id="UP000799437"/>
    </source>
</evidence>
<comment type="similarity">
    <text evidence="1">Belongs to the HFCD (homooligomeric flavin containing Cys decarboxylase) superfamily.</text>
</comment>
<evidence type="ECO:0000259" key="3">
    <source>
        <dbReference type="Pfam" id="PF02441"/>
    </source>
</evidence>